<name>Q21AQ3_RHOPB</name>
<dbReference type="InterPro" id="IPR018692">
    <property type="entry name" value="DUF2189"/>
</dbReference>
<evidence type="ECO:0000313" key="2">
    <source>
        <dbReference type="EMBL" id="ABD86533.1"/>
    </source>
</evidence>
<evidence type="ECO:0000256" key="1">
    <source>
        <dbReference type="SAM" id="Phobius"/>
    </source>
</evidence>
<dbReference type="STRING" id="316056.RPC_0963"/>
<feature type="transmembrane region" description="Helical" evidence="1">
    <location>
        <begin position="161"/>
        <end position="189"/>
    </location>
</feature>
<protein>
    <recommendedName>
        <fullName evidence="3">DUF2189 domain-containing protein</fullName>
    </recommendedName>
</protein>
<organism evidence="2">
    <name type="scientific">Rhodopseudomonas palustris (strain BisB18)</name>
    <dbReference type="NCBI Taxonomy" id="316056"/>
    <lineage>
        <taxon>Bacteria</taxon>
        <taxon>Pseudomonadati</taxon>
        <taxon>Pseudomonadota</taxon>
        <taxon>Alphaproteobacteria</taxon>
        <taxon>Hyphomicrobiales</taxon>
        <taxon>Nitrobacteraceae</taxon>
        <taxon>Rhodopseudomonas</taxon>
    </lineage>
</organism>
<dbReference type="HOGENOM" id="CLU_067791_0_0_5"/>
<keyword evidence="1" id="KW-0472">Membrane</keyword>
<feature type="transmembrane region" description="Helical" evidence="1">
    <location>
        <begin position="107"/>
        <end position="127"/>
    </location>
</feature>
<feature type="transmembrane region" description="Helical" evidence="1">
    <location>
        <begin position="214"/>
        <end position="242"/>
    </location>
</feature>
<dbReference type="EMBL" id="CP000301">
    <property type="protein sequence ID" value="ABD86533.1"/>
    <property type="molecule type" value="Genomic_DNA"/>
</dbReference>
<proteinExistence type="predicted"/>
<dbReference type="RefSeq" id="WP_011471440.1">
    <property type="nucleotide sequence ID" value="NC_007925.1"/>
</dbReference>
<keyword evidence="1" id="KW-1133">Transmembrane helix</keyword>
<dbReference type="KEGG" id="rpc:RPC_0963"/>
<gene>
    <name evidence="2" type="ordered locus">RPC_0963</name>
</gene>
<keyword evidence="1" id="KW-0812">Transmembrane</keyword>
<dbReference type="Pfam" id="PF09955">
    <property type="entry name" value="DUF2189"/>
    <property type="match status" value="1"/>
</dbReference>
<dbReference type="eggNOG" id="COG5473">
    <property type="taxonomic scope" value="Bacteria"/>
</dbReference>
<sequence length="307" mass="32427">MPSISGKLDPVVRRISVADVAEALNRGLRDFQAAPMFGLAFGAIYAIGGIVITLSVTAFGLVYLAYPLAAGFALIGPFVAVGLYEVSRRREAGERLSLRAIWSTVRGRGEVGWMAFVTLFVFIVWMYQVRLLIALILGLNASFGSLSQFLTVLLTTNEGLLFLAVGNCVGAALALVLFSLTVVSFPLLMERDVDFVTAMVTSVRAVVTSPGPMIGWAAVIVLLLAISALPYFLGLLVTLPVLGHATWHLYRRIVEPEVAVAAPAKTPDVVATDVVAGQAGATVIAMPRLAETAPRGEGDPVRSGGSA</sequence>
<dbReference type="OrthoDB" id="9809543at2"/>
<evidence type="ECO:0008006" key="3">
    <source>
        <dbReference type="Google" id="ProtNLM"/>
    </source>
</evidence>
<accession>Q21AQ3</accession>
<feature type="transmembrane region" description="Helical" evidence="1">
    <location>
        <begin position="133"/>
        <end position="154"/>
    </location>
</feature>
<feature type="transmembrane region" description="Helical" evidence="1">
    <location>
        <begin position="36"/>
        <end position="59"/>
    </location>
</feature>
<dbReference type="AlphaFoldDB" id="Q21AQ3"/>
<reference evidence="2" key="1">
    <citation type="submission" date="2006-03" db="EMBL/GenBank/DDBJ databases">
        <title>Complete sequence of Rhodopseudomonas palustris BisB18.</title>
        <authorList>
            <consortium name="US DOE Joint Genome Institute"/>
            <person name="Copeland A."/>
            <person name="Lucas S."/>
            <person name="Lapidus A."/>
            <person name="Barry K."/>
            <person name="Detter J.C."/>
            <person name="Glavina del Rio T."/>
            <person name="Hammon N."/>
            <person name="Israni S."/>
            <person name="Dalin E."/>
            <person name="Tice H."/>
            <person name="Pitluck S."/>
            <person name="Chain P."/>
            <person name="Malfatti S."/>
            <person name="Shin M."/>
            <person name="Vergez L."/>
            <person name="Schmutz J."/>
            <person name="Larimer F."/>
            <person name="Land M."/>
            <person name="Hauser L."/>
            <person name="Pelletier D.A."/>
            <person name="Kyrpides N."/>
            <person name="Anderson I."/>
            <person name="Oda Y."/>
            <person name="Harwood C.S."/>
            <person name="Richardson P."/>
        </authorList>
    </citation>
    <scope>NUCLEOTIDE SEQUENCE [LARGE SCALE GENOMIC DNA]</scope>
    <source>
        <strain evidence="2">BisB18</strain>
    </source>
</reference>
<feature type="transmembrane region" description="Helical" evidence="1">
    <location>
        <begin position="65"/>
        <end position="86"/>
    </location>
</feature>